<evidence type="ECO:0000313" key="14">
    <source>
        <dbReference type="Proteomes" id="UP000431744"/>
    </source>
</evidence>
<dbReference type="CDD" id="cd02094">
    <property type="entry name" value="P-type_ATPase_Cu-like"/>
    <property type="match status" value="1"/>
</dbReference>
<dbReference type="InterPro" id="IPR023214">
    <property type="entry name" value="HAD_sf"/>
</dbReference>
<feature type="transmembrane region" description="Helical" evidence="10">
    <location>
        <begin position="175"/>
        <end position="192"/>
    </location>
</feature>
<reference evidence="13 14" key="1">
    <citation type="submission" date="2019-09" db="EMBL/GenBank/DDBJ databases">
        <title>Phylogeny of genus Pseudoclavibacter and closely related genus.</title>
        <authorList>
            <person name="Li Y."/>
        </authorList>
    </citation>
    <scope>NUCLEOTIDE SEQUENCE [LARGE SCALE GENOMIC DNA]</scope>
    <source>
        <strain evidence="13 14">EGI 60007</strain>
    </source>
</reference>
<dbReference type="GO" id="GO:0055070">
    <property type="term" value="P:copper ion homeostasis"/>
    <property type="evidence" value="ECO:0007669"/>
    <property type="project" value="TreeGrafter"/>
</dbReference>
<dbReference type="Pfam" id="PF00403">
    <property type="entry name" value="HMA"/>
    <property type="match status" value="1"/>
</dbReference>
<dbReference type="SUPFAM" id="SSF81653">
    <property type="entry name" value="Calcium ATPase, transduction domain A"/>
    <property type="match status" value="1"/>
</dbReference>
<evidence type="ECO:0000256" key="3">
    <source>
        <dbReference type="ARBA" id="ARBA00022692"/>
    </source>
</evidence>
<comment type="subcellular location">
    <subcellularLocation>
        <location evidence="1">Cell membrane</location>
        <topology evidence="1">Multi-pass membrane protein</topology>
    </subcellularLocation>
</comment>
<dbReference type="NCBIfam" id="TIGR01494">
    <property type="entry name" value="ATPase_P-type"/>
    <property type="match status" value="2"/>
</dbReference>
<comment type="similarity">
    <text evidence="2 10">Belongs to the cation transport ATPase (P-type) (TC 3.A.3) family. Type IB subfamily.</text>
</comment>
<keyword evidence="5 10" id="KW-0547">Nucleotide-binding</keyword>
<dbReference type="RefSeq" id="WP_158027559.1">
    <property type="nucleotide sequence ID" value="NZ_BMHG01000001.1"/>
</dbReference>
<feature type="transmembrane region" description="Helical" evidence="10">
    <location>
        <begin position="460"/>
        <end position="481"/>
    </location>
</feature>
<gene>
    <name evidence="13" type="ORF">F8O04_01575</name>
</gene>
<feature type="domain" description="HMA" evidence="12">
    <location>
        <begin position="19"/>
        <end position="94"/>
    </location>
</feature>
<dbReference type="PROSITE" id="PS50846">
    <property type="entry name" value="HMA_2"/>
    <property type="match status" value="1"/>
</dbReference>
<dbReference type="PROSITE" id="PS00154">
    <property type="entry name" value="ATPASE_E1_E2"/>
    <property type="match status" value="1"/>
</dbReference>
<dbReference type="SUPFAM" id="SSF55008">
    <property type="entry name" value="HMA, heavy metal-associated domain"/>
    <property type="match status" value="1"/>
</dbReference>
<dbReference type="SUPFAM" id="SSF56784">
    <property type="entry name" value="HAD-like"/>
    <property type="match status" value="1"/>
</dbReference>
<accession>A0A6H9WJK4</accession>
<dbReference type="GO" id="GO:0005524">
    <property type="term" value="F:ATP binding"/>
    <property type="evidence" value="ECO:0007669"/>
    <property type="project" value="UniProtKB-UniRule"/>
</dbReference>
<keyword evidence="4 10" id="KW-0479">Metal-binding</keyword>
<evidence type="ECO:0000259" key="12">
    <source>
        <dbReference type="PROSITE" id="PS50846"/>
    </source>
</evidence>
<feature type="transmembrane region" description="Helical" evidence="10">
    <location>
        <begin position="236"/>
        <end position="259"/>
    </location>
</feature>
<evidence type="ECO:0000256" key="11">
    <source>
        <dbReference type="SAM" id="MobiDB-lite"/>
    </source>
</evidence>
<dbReference type="EMBL" id="WBJY01000001">
    <property type="protein sequence ID" value="KAB1649006.1"/>
    <property type="molecule type" value="Genomic_DNA"/>
</dbReference>
<dbReference type="Gene3D" id="3.40.50.1000">
    <property type="entry name" value="HAD superfamily/HAD-like"/>
    <property type="match status" value="1"/>
</dbReference>
<feature type="transmembrane region" description="Helical" evidence="10">
    <location>
        <begin position="784"/>
        <end position="804"/>
    </location>
</feature>
<dbReference type="InterPro" id="IPR036163">
    <property type="entry name" value="HMA_dom_sf"/>
</dbReference>
<dbReference type="InterPro" id="IPR059000">
    <property type="entry name" value="ATPase_P-type_domA"/>
</dbReference>
<dbReference type="Pfam" id="PF00122">
    <property type="entry name" value="E1-E2_ATPase"/>
    <property type="match status" value="1"/>
</dbReference>
<dbReference type="InterPro" id="IPR017969">
    <property type="entry name" value="Heavy-metal-associated_CS"/>
</dbReference>
<protein>
    <submittedName>
        <fullName evidence="13">Copper-translocating P-type ATPase</fullName>
    </submittedName>
</protein>
<dbReference type="Gene3D" id="2.70.150.10">
    <property type="entry name" value="Calcium-transporting ATPase, cytoplasmic transduction domain A"/>
    <property type="match status" value="1"/>
</dbReference>
<dbReference type="InterPro" id="IPR008250">
    <property type="entry name" value="ATPase_P-typ_transduc_dom_A_sf"/>
</dbReference>
<keyword evidence="10" id="KW-1003">Cell membrane</keyword>
<feature type="compositionally biased region" description="Basic and acidic residues" evidence="11">
    <location>
        <begin position="138"/>
        <end position="163"/>
    </location>
</feature>
<dbReference type="GO" id="GO:0005507">
    <property type="term" value="F:copper ion binding"/>
    <property type="evidence" value="ECO:0007669"/>
    <property type="project" value="TreeGrafter"/>
</dbReference>
<dbReference type="CDD" id="cd00371">
    <property type="entry name" value="HMA"/>
    <property type="match status" value="1"/>
</dbReference>
<dbReference type="OrthoDB" id="7059309at2"/>
<evidence type="ECO:0000256" key="8">
    <source>
        <dbReference type="ARBA" id="ARBA00022989"/>
    </source>
</evidence>
<feature type="region of interest" description="Disordered" evidence="11">
    <location>
        <begin position="100"/>
        <end position="163"/>
    </location>
</feature>
<comment type="caution">
    <text evidence="13">The sequence shown here is derived from an EMBL/GenBank/DDBJ whole genome shotgun (WGS) entry which is preliminary data.</text>
</comment>
<dbReference type="PROSITE" id="PS01047">
    <property type="entry name" value="HMA_1"/>
    <property type="match status" value="1"/>
</dbReference>
<feature type="transmembrane region" description="Helical" evidence="10">
    <location>
        <begin position="432"/>
        <end position="454"/>
    </location>
</feature>
<dbReference type="NCBIfam" id="TIGR01525">
    <property type="entry name" value="ATPase-IB_hvy"/>
    <property type="match status" value="1"/>
</dbReference>
<evidence type="ECO:0000313" key="13">
    <source>
        <dbReference type="EMBL" id="KAB1649006.1"/>
    </source>
</evidence>
<dbReference type="PANTHER" id="PTHR43520">
    <property type="entry name" value="ATP7, ISOFORM B"/>
    <property type="match status" value="1"/>
</dbReference>
<dbReference type="GO" id="GO:0016887">
    <property type="term" value="F:ATP hydrolysis activity"/>
    <property type="evidence" value="ECO:0007669"/>
    <property type="project" value="InterPro"/>
</dbReference>
<dbReference type="Proteomes" id="UP000431744">
    <property type="component" value="Unassembled WGS sequence"/>
</dbReference>
<dbReference type="GO" id="GO:0005886">
    <property type="term" value="C:plasma membrane"/>
    <property type="evidence" value="ECO:0007669"/>
    <property type="project" value="UniProtKB-SubCell"/>
</dbReference>
<dbReference type="AlphaFoldDB" id="A0A6H9WJK4"/>
<dbReference type="PRINTS" id="PR00120">
    <property type="entry name" value="HATPASE"/>
</dbReference>
<feature type="transmembrane region" description="Helical" evidence="10">
    <location>
        <begin position="198"/>
        <end position="216"/>
    </location>
</feature>
<evidence type="ECO:0000256" key="1">
    <source>
        <dbReference type="ARBA" id="ARBA00004651"/>
    </source>
</evidence>
<evidence type="ECO:0000256" key="2">
    <source>
        <dbReference type="ARBA" id="ARBA00006024"/>
    </source>
</evidence>
<dbReference type="GO" id="GO:0043682">
    <property type="term" value="F:P-type divalent copper transporter activity"/>
    <property type="evidence" value="ECO:0007669"/>
    <property type="project" value="TreeGrafter"/>
</dbReference>
<dbReference type="InterPro" id="IPR023299">
    <property type="entry name" value="ATPase_P-typ_cyto_dom_N"/>
</dbReference>
<dbReference type="InterPro" id="IPR001757">
    <property type="entry name" value="P_typ_ATPase"/>
</dbReference>
<feature type="transmembrane region" description="Helical" evidence="10">
    <location>
        <begin position="279"/>
        <end position="297"/>
    </location>
</feature>
<dbReference type="Gene3D" id="3.30.70.100">
    <property type="match status" value="1"/>
</dbReference>
<keyword evidence="14" id="KW-1185">Reference proteome</keyword>
<proteinExistence type="inferred from homology"/>
<dbReference type="NCBIfam" id="TIGR01511">
    <property type="entry name" value="ATPase-IB1_Cu"/>
    <property type="match status" value="1"/>
</dbReference>
<keyword evidence="3 10" id="KW-0812">Transmembrane</keyword>
<keyword evidence="9 10" id="KW-0472">Membrane</keyword>
<keyword evidence="6 10" id="KW-0067">ATP-binding</keyword>
<dbReference type="FunFam" id="2.70.150.10:FF:000002">
    <property type="entry name" value="Copper-transporting ATPase 1, putative"/>
    <property type="match status" value="1"/>
</dbReference>
<dbReference type="PRINTS" id="PR00119">
    <property type="entry name" value="CATATPASE"/>
</dbReference>
<dbReference type="InterPro" id="IPR027256">
    <property type="entry name" value="P-typ_ATPase_IB"/>
</dbReference>
<dbReference type="Pfam" id="PF00702">
    <property type="entry name" value="Hydrolase"/>
    <property type="match status" value="1"/>
</dbReference>
<evidence type="ECO:0000256" key="10">
    <source>
        <dbReference type="RuleBase" id="RU362081"/>
    </source>
</evidence>
<evidence type="ECO:0000256" key="4">
    <source>
        <dbReference type="ARBA" id="ARBA00022723"/>
    </source>
</evidence>
<evidence type="ECO:0000256" key="6">
    <source>
        <dbReference type="ARBA" id="ARBA00022840"/>
    </source>
</evidence>
<dbReference type="InterPro" id="IPR018303">
    <property type="entry name" value="ATPase_P-typ_P_site"/>
</dbReference>
<evidence type="ECO:0000256" key="5">
    <source>
        <dbReference type="ARBA" id="ARBA00022741"/>
    </source>
</evidence>
<feature type="transmembrane region" description="Helical" evidence="10">
    <location>
        <begin position="810"/>
        <end position="828"/>
    </location>
</feature>
<sequence length="837" mass="86270">MTVKTGGSGHGEAGLAAGDVITLDLEGMTCASCANRIEKKLNRTDGVEASVNFAVERAKVRVVDPARASESAGDAGGLVAKLIADVDAIGYGARERLDRQARSASAAPESTEVTGDIAGHGSGDGHDGGGGHAGHGAAAHDHAGMHEQPGTHDHAGMHDHGDDTPDAVKKLLRRFAASAVLTVPIIVLAMIPPLQFPGWQWVSLVLALPVVTWGAWPFHRATLKNARHFAASMDTLVSIGITAATLWSLYALIFGGAGMIGMHHGFEWTLEPGTGANNIYFEVAAGVTMFLLLGRYIEGRAKREAGAALRTLMELGAPDAEVLRDDGSTERRPVGELRVGDRFLVRPGERIATDGDVVEGASSVDTSMLTGESVPVDVSAGDTVTGATVNASGRLVVRATRVGAETRLAQMARMVEDAQSGKAGVQRLADRISGVFVPIVLLLAALTFAAWAIFGPGLEMAFTAAVAVLIIACPCALGLATPTAILAGTGRGAQLGVLIHGPEALEATRKIDTVVLDKTGTVTTGKMSVSGFELVEGFRAIDIARHADGDATDARVASRDGVLRLLGAAEGASEHPIAKAIAAYAEAEVAEAGAPDIEGFRNEPGFGVSAVVDGVRVRAGRLDEAVGLGDAAAALVADGGTPVMVWLDGRAAAVVTVADTVKATSASAIRRFRAQGIEPILLTGDREQVARRVADEVGIDTVFSGVMPEDKVATVDRLRAERRTVAMVGDGVNDAPALAAADLGLAMGEGTDAAIEASDITLIGGDLNGAVDAIRLAKSTYRTIIGNLSWAFGYNVAAIPLAALGMLNPMLAGAAMAFSSVFVVLNSLRLRGFRGGR</sequence>
<dbReference type="InterPro" id="IPR006121">
    <property type="entry name" value="HMA_dom"/>
</dbReference>
<keyword evidence="8 10" id="KW-1133">Transmembrane helix</keyword>
<organism evidence="13 14">
    <name type="scientific">Pseudoclavibacter endophyticus</name>
    <dbReference type="NCBI Taxonomy" id="1778590"/>
    <lineage>
        <taxon>Bacteria</taxon>
        <taxon>Bacillati</taxon>
        <taxon>Actinomycetota</taxon>
        <taxon>Actinomycetes</taxon>
        <taxon>Micrococcales</taxon>
        <taxon>Microbacteriaceae</taxon>
        <taxon>Pseudoclavibacter</taxon>
    </lineage>
</organism>
<evidence type="ECO:0000256" key="9">
    <source>
        <dbReference type="ARBA" id="ARBA00023136"/>
    </source>
</evidence>
<dbReference type="PROSITE" id="PS01229">
    <property type="entry name" value="COF_2"/>
    <property type="match status" value="1"/>
</dbReference>
<evidence type="ECO:0000256" key="7">
    <source>
        <dbReference type="ARBA" id="ARBA00022967"/>
    </source>
</evidence>
<dbReference type="Gene3D" id="3.40.1110.10">
    <property type="entry name" value="Calcium-transporting ATPase, cytoplasmic domain N"/>
    <property type="match status" value="1"/>
</dbReference>
<name>A0A6H9WJK4_9MICO</name>
<dbReference type="InterPro" id="IPR023298">
    <property type="entry name" value="ATPase_P-typ_TM_dom_sf"/>
</dbReference>
<dbReference type="InterPro" id="IPR036412">
    <property type="entry name" value="HAD-like_sf"/>
</dbReference>
<dbReference type="PANTHER" id="PTHR43520:SF8">
    <property type="entry name" value="P-TYPE CU(+) TRANSPORTER"/>
    <property type="match status" value="1"/>
</dbReference>
<keyword evidence="7" id="KW-1278">Translocase</keyword>
<dbReference type="SUPFAM" id="SSF81665">
    <property type="entry name" value="Calcium ATPase, transmembrane domain M"/>
    <property type="match status" value="1"/>
</dbReference>